<evidence type="ECO:0000313" key="1">
    <source>
        <dbReference type="EMBL" id="KAJ8891077.1"/>
    </source>
</evidence>
<comment type="caution">
    <text evidence="1">The sequence shown here is derived from an EMBL/GenBank/DDBJ whole genome shotgun (WGS) entry which is preliminary data.</text>
</comment>
<sequence length="481" mass="52705">MGVKLNMLQSLRYENYRYCLENCTRVIGTQYQFHSCAYHVYTENVTKVALPDMDDKHYIEAEGLSTVPWGHYRIPELARKHLANPLTASRCGASANEHTAEAPVCRGVRSPAYGSQRSRNSPIPNDVLCRLTPQYSPYWSLSCVFIGCCSAPGSYGIRKVFPCKSAIGSEACRAGLINCDPIVKPVGFLGVLPPRGTVSRGTTWLRSAQGREGEDRWRYPRQLSHLAAKCRNYHIAARLGMKIAARNTESLPDDAAAALITGRRPHLPALAALREQNGRVCRSETGRRCISRGGFTIDLTEQVRRRGLGTFGFVGGGYSTVGCHGGPAKRLVSCVRSRRRLVARVDSWESRSPVCSGGGGETGGGRKDTRRGAVSVGAEYLTTFLGSYQLVSPLVDDRPMLNAVKYRIMSGVVWTDRTMVSLTQTPTEPGQQNFASSFRDTSDAKHIYSEVTFAIGSLFIRPALHASEPIAGLQGNTLRIP</sequence>
<dbReference type="EMBL" id="JARBHB010000003">
    <property type="protein sequence ID" value="KAJ8891077.1"/>
    <property type="molecule type" value="Genomic_DNA"/>
</dbReference>
<organism evidence="1 2">
    <name type="scientific">Dryococelus australis</name>
    <dbReference type="NCBI Taxonomy" id="614101"/>
    <lineage>
        <taxon>Eukaryota</taxon>
        <taxon>Metazoa</taxon>
        <taxon>Ecdysozoa</taxon>
        <taxon>Arthropoda</taxon>
        <taxon>Hexapoda</taxon>
        <taxon>Insecta</taxon>
        <taxon>Pterygota</taxon>
        <taxon>Neoptera</taxon>
        <taxon>Polyneoptera</taxon>
        <taxon>Phasmatodea</taxon>
        <taxon>Verophasmatodea</taxon>
        <taxon>Anareolatae</taxon>
        <taxon>Phasmatidae</taxon>
        <taxon>Eurycanthinae</taxon>
        <taxon>Dryococelus</taxon>
    </lineage>
</organism>
<protein>
    <submittedName>
        <fullName evidence="1">Uncharacterized protein</fullName>
    </submittedName>
</protein>
<name>A0ABQ9I349_9NEOP</name>
<dbReference type="Proteomes" id="UP001159363">
    <property type="component" value="Chromosome 3"/>
</dbReference>
<accession>A0ABQ9I349</accession>
<keyword evidence="2" id="KW-1185">Reference proteome</keyword>
<evidence type="ECO:0000313" key="2">
    <source>
        <dbReference type="Proteomes" id="UP001159363"/>
    </source>
</evidence>
<gene>
    <name evidence="1" type="ORF">PR048_010586</name>
</gene>
<proteinExistence type="predicted"/>
<reference evidence="1 2" key="1">
    <citation type="submission" date="2023-02" db="EMBL/GenBank/DDBJ databases">
        <title>LHISI_Scaffold_Assembly.</title>
        <authorList>
            <person name="Stuart O.P."/>
            <person name="Cleave R."/>
            <person name="Magrath M.J.L."/>
            <person name="Mikheyev A.S."/>
        </authorList>
    </citation>
    <scope>NUCLEOTIDE SEQUENCE [LARGE SCALE GENOMIC DNA]</scope>
    <source>
        <strain evidence="1">Daus_M_001</strain>
        <tissue evidence="1">Leg muscle</tissue>
    </source>
</reference>